<dbReference type="InterPro" id="IPR036390">
    <property type="entry name" value="WH_DNA-bd_sf"/>
</dbReference>
<feature type="domain" description="HTH marR-type" evidence="1">
    <location>
        <begin position="1"/>
        <end position="146"/>
    </location>
</feature>
<name>A0A0R2NSC7_9ACTN</name>
<sequence length="156" mass="17480">MQTALANDLQVKAWIAFHQLRVSLLPPLIKNLTQKCGVSEAEYQVLIGIYSSPEDGIRPTDLAEKIGWENGRLSHQLSRMESKGLVDRRECPVDARSCYIALSKNGRVKIDKTIPVHLKEVKRLFGEALSPDQLKALIEIADAVSKHMEEINPPIK</sequence>
<evidence type="ECO:0000313" key="3">
    <source>
        <dbReference type="Proteomes" id="UP000053941"/>
    </source>
</evidence>
<gene>
    <name evidence="2" type="ORF">ABR60_04245</name>
</gene>
<dbReference type="Gene3D" id="1.10.10.10">
    <property type="entry name" value="Winged helix-like DNA-binding domain superfamily/Winged helix DNA-binding domain"/>
    <property type="match status" value="1"/>
</dbReference>
<dbReference type="PANTHER" id="PTHR33164">
    <property type="entry name" value="TRANSCRIPTIONAL REGULATOR, MARR FAMILY"/>
    <property type="match status" value="1"/>
</dbReference>
<dbReference type="GO" id="GO:0003700">
    <property type="term" value="F:DNA-binding transcription factor activity"/>
    <property type="evidence" value="ECO:0007669"/>
    <property type="project" value="InterPro"/>
</dbReference>
<dbReference type="Proteomes" id="UP000053941">
    <property type="component" value="Unassembled WGS sequence"/>
</dbReference>
<dbReference type="GO" id="GO:0006950">
    <property type="term" value="P:response to stress"/>
    <property type="evidence" value="ECO:0007669"/>
    <property type="project" value="TreeGrafter"/>
</dbReference>
<comment type="caution">
    <text evidence="2">The sequence shown here is derived from an EMBL/GenBank/DDBJ whole genome shotgun (WGS) entry which is preliminary data.</text>
</comment>
<proteinExistence type="predicted"/>
<protein>
    <recommendedName>
        <fullName evidence="1">HTH marR-type domain-containing protein</fullName>
    </recommendedName>
</protein>
<dbReference type="Pfam" id="PF01047">
    <property type="entry name" value="MarR"/>
    <property type="match status" value="1"/>
</dbReference>
<dbReference type="SMART" id="SM00347">
    <property type="entry name" value="HTH_MARR"/>
    <property type="match status" value="1"/>
</dbReference>
<dbReference type="InterPro" id="IPR039422">
    <property type="entry name" value="MarR/SlyA-like"/>
</dbReference>
<accession>A0A0R2NSC7</accession>
<evidence type="ECO:0000313" key="2">
    <source>
        <dbReference type="EMBL" id="KRO28575.1"/>
    </source>
</evidence>
<evidence type="ECO:0000259" key="1">
    <source>
        <dbReference type="PROSITE" id="PS50995"/>
    </source>
</evidence>
<dbReference type="AlphaFoldDB" id="A0A0R2NSC7"/>
<dbReference type="PROSITE" id="PS50995">
    <property type="entry name" value="HTH_MARR_2"/>
    <property type="match status" value="1"/>
</dbReference>
<reference evidence="2 3" key="1">
    <citation type="submission" date="2015-10" db="EMBL/GenBank/DDBJ databases">
        <title>Metagenome-Assembled Genomes uncover a global brackish microbiome.</title>
        <authorList>
            <person name="Hugerth L.W."/>
            <person name="Larsson J."/>
            <person name="Alneberg J."/>
            <person name="Lindh M.V."/>
            <person name="Legrand C."/>
            <person name="Pinhassi J."/>
            <person name="Andersson A.F."/>
        </authorList>
    </citation>
    <scope>NUCLEOTIDE SEQUENCE [LARGE SCALE GENOMIC DNA]</scope>
    <source>
        <strain evidence="2">BACL2 MAG-120802-bin41</strain>
    </source>
</reference>
<dbReference type="InterPro" id="IPR000835">
    <property type="entry name" value="HTH_MarR-typ"/>
</dbReference>
<organism evidence="2 3">
    <name type="scientific">Actinobacteria bacterium BACL2 MAG-120802-bin41</name>
    <dbReference type="NCBI Taxonomy" id="1655568"/>
    <lineage>
        <taxon>Bacteria</taxon>
        <taxon>Bacillati</taxon>
        <taxon>Actinomycetota</taxon>
        <taxon>Actinomycetes</taxon>
        <taxon>Actinomycetes incertae sedis</taxon>
        <taxon>ac1 cluster</taxon>
    </lineage>
</organism>
<dbReference type="SUPFAM" id="SSF46785">
    <property type="entry name" value="Winged helix' DNA-binding domain"/>
    <property type="match status" value="1"/>
</dbReference>
<dbReference type="InterPro" id="IPR036388">
    <property type="entry name" value="WH-like_DNA-bd_sf"/>
</dbReference>
<dbReference type="PANTHER" id="PTHR33164:SF99">
    <property type="entry name" value="MARR FAMILY REGULATORY PROTEIN"/>
    <property type="match status" value="1"/>
</dbReference>
<dbReference type="EMBL" id="LIAS01000211">
    <property type="protein sequence ID" value="KRO28575.1"/>
    <property type="molecule type" value="Genomic_DNA"/>
</dbReference>